<feature type="transmembrane region" description="Helical" evidence="1">
    <location>
        <begin position="21"/>
        <end position="41"/>
    </location>
</feature>
<feature type="transmembrane region" description="Helical" evidence="1">
    <location>
        <begin position="72"/>
        <end position="93"/>
    </location>
</feature>
<dbReference type="Pfam" id="PF22765">
    <property type="entry name" value="DUF7010"/>
    <property type="match status" value="1"/>
</dbReference>
<keyword evidence="1" id="KW-1133">Transmembrane helix</keyword>
<protein>
    <submittedName>
        <fullName evidence="2">Uncharacterized protein</fullName>
    </submittedName>
</protein>
<feature type="transmembrane region" description="Helical" evidence="1">
    <location>
        <begin position="47"/>
        <end position="65"/>
    </location>
</feature>
<sequence>MATRSAARGTTRRASASSRTVFGLVNIGQTVLILVAVFGLTKAGHPGLIPAAVCFVVGLHFLPLARVFDVRTYWLTGALLVAVAAVGAIFFAYDADAALVRAVVGLPAAVTLWVTSLLVARRG</sequence>
<evidence type="ECO:0000256" key="1">
    <source>
        <dbReference type="SAM" id="Phobius"/>
    </source>
</evidence>
<dbReference type="AlphaFoldDB" id="A0A0X3UMI4"/>
<accession>A0A0X3UMI4</accession>
<gene>
    <name evidence="2" type="ORF">ADL15_17320</name>
</gene>
<reference evidence="2 3" key="1">
    <citation type="submission" date="2015-10" db="EMBL/GenBank/DDBJ databases">
        <authorList>
            <person name="Gilbert D.G."/>
        </authorList>
    </citation>
    <scope>NUCLEOTIDE SEQUENCE [LARGE SCALE GENOMIC DNA]</scope>
    <source>
        <strain evidence="2 3">NRRL B-16712</strain>
    </source>
</reference>
<keyword evidence="1" id="KW-0472">Membrane</keyword>
<dbReference type="Proteomes" id="UP000053244">
    <property type="component" value="Unassembled WGS sequence"/>
</dbReference>
<dbReference type="InterPro" id="IPR053824">
    <property type="entry name" value="DUF7010"/>
</dbReference>
<organism evidence="2 3">
    <name type="scientific">Actinoplanes awajinensis subsp. mycoplanecinus</name>
    <dbReference type="NCBI Taxonomy" id="135947"/>
    <lineage>
        <taxon>Bacteria</taxon>
        <taxon>Bacillati</taxon>
        <taxon>Actinomycetota</taxon>
        <taxon>Actinomycetes</taxon>
        <taxon>Micromonosporales</taxon>
        <taxon>Micromonosporaceae</taxon>
        <taxon>Actinoplanes</taxon>
    </lineage>
</organism>
<keyword evidence="3" id="KW-1185">Reference proteome</keyword>
<comment type="caution">
    <text evidence="2">The sequence shown here is derived from an EMBL/GenBank/DDBJ whole genome shotgun (WGS) entry which is preliminary data.</text>
</comment>
<name>A0A0X3UMI4_9ACTN</name>
<dbReference type="OrthoDB" id="3397145at2"/>
<evidence type="ECO:0000313" key="3">
    <source>
        <dbReference type="Proteomes" id="UP000053244"/>
    </source>
</evidence>
<dbReference type="EMBL" id="LLZH01000134">
    <property type="protein sequence ID" value="KUL33803.1"/>
    <property type="molecule type" value="Genomic_DNA"/>
</dbReference>
<proteinExistence type="predicted"/>
<keyword evidence="1" id="KW-0812">Transmembrane</keyword>
<feature type="transmembrane region" description="Helical" evidence="1">
    <location>
        <begin position="99"/>
        <end position="120"/>
    </location>
</feature>
<evidence type="ECO:0000313" key="2">
    <source>
        <dbReference type="EMBL" id="KUL33803.1"/>
    </source>
</evidence>